<gene>
    <name evidence="1" type="ORF">P73_2458</name>
</gene>
<dbReference type="KEGG" id="cid:P73_2458"/>
<evidence type="ECO:0000313" key="1">
    <source>
        <dbReference type="EMBL" id="AJE47173.1"/>
    </source>
</evidence>
<dbReference type="STRING" id="1208324.P73_2458"/>
<organism evidence="1 2">
    <name type="scientific">Celeribacter indicus</name>
    <dbReference type="NCBI Taxonomy" id="1208324"/>
    <lineage>
        <taxon>Bacteria</taxon>
        <taxon>Pseudomonadati</taxon>
        <taxon>Pseudomonadota</taxon>
        <taxon>Alphaproteobacteria</taxon>
        <taxon>Rhodobacterales</taxon>
        <taxon>Roseobacteraceae</taxon>
        <taxon>Celeribacter</taxon>
    </lineage>
</organism>
<dbReference type="Proteomes" id="UP000031521">
    <property type="component" value="Chromosome"/>
</dbReference>
<dbReference type="OrthoDB" id="7873813at2"/>
<name>A0A0B5DUV0_9RHOB</name>
<sequence>MKSKMAQHIQAQQDLACSLKGIIEAILVLDDQGVAPDAVTALLNVALDHVIRLNHNLDVVALPEEEGAA</sequence>
<proteinExistence type="predicted"/>
<dbReference type="RefSeq" id="WP_139267023.1">
    <property type="nucleotide sequence ID" value="NZ_CP004393.1"/>
</dbReference>
<accession>A0A0B5DUV0</accession>
<protein>
    <submittedName>
        <fullName evidence="1">Uncharacterized protein</fullName>
    </submittedName>
</protein>
<evidence type="ECO:0000313" key="2">
    <source>
        <dbReference type="Proteomes" id="UP000031521"/>
    </source>
</evidence>
<dbReference type="EMBL" id="CP004393">
    <property type="protein sequence ID" value="AJE47173.1"/>
    <property type="molecule type" value="Genomic_DNA"/>
</dbReference>
<keyword evidence="2" id="KW-1185">Reference proteome</keyword>
<reference evidence="1 2" key="1">
    <citation type="journal article" date="2014" name="Int. J. Syst. Evol. Microbiol.">
        <title>Celeribacter indicus sp. nov., a polycyclic aromatic hydrocarbon-degrading bacterium from deep-sea sediment and reclassification of Huaishuia halophila as Celeribacter halophilus comb. nov.</title>
        <authorList>
            <person name="Lai Q."/>
            <person name="Cao J."/>
            <person name="Yuan J."/>
            <person name="Li F."/>
            <person name="Shao Z."/>
        </authorList>
    </citation>
    <scope>NUCLEOTIDE SEQUENCE [LARGE SCALE GENOMIC DNA]</scope>
    <source>
        <strain evidence="1">P73</strain>
    </source>
</reference>
<dbReference type="AlphaFoldDB" id="A0A0B5DUV0"/>
<dbReference type="HOGENOM" id="CLU_2768263_0_0_5"/>